<comment type="similarity">
    <text evidence="1">Belongs to the UPF0749 family.</text>
</comment>
<dbReference type="Gene3D" id="3.30.70.1880">
    <property type="entry name" value="Protein of unknown function DUF881"/>
    <property type="match status" value="1"/>
</dbReference>
<protein>
    <submittedName>
        <fullName evidence="3">Uncharacterized conserved protein YlxW, UPF0749 family</fullName>
    </submittedName>
</protein>
<evidence type="ECO:0000256" key="2">
    <source>
        <dbReference type="SAM" id="Phobius"/>
    </source>
</evidence>
<dbReference type="RefSeq" id="WP_091348266.1">
    <property type="nucleotide sequence ID" value="NZ_FOIF01000002.1"/>
</dbReference>
<keyword evidence="2" id="KW-0472">Membrane</keyword>
<dbReference type="AlphaFoldDB" id="A0A1H9YD77"/>
<reference evidence="4" key="1">
    <citation type="submission" date="2016-10" db="EMBL/GenBank/DDBJ databases">
        <authorList>
            <person name="Varghese N."/>
            <person name="Submissions S."/>
        </authorList>
    </citation>
    <scope>NUCLEOTIDE SEQUENCE [LARGE SCALE GENOMIC DNA]</scope>
    <source>
        <strain evidence="4">DSM 13577</strain>
    </source>
</reference>
<dbReference type="STRING" id="1120990.SAMN03080614_1002123"/>
<dbReference type="Proteomes" id="UP000243819">
    <property type="component" value="Unassembled WGS sequence"/>
</dbReference>
<evidence type="ECO:0000256" key="1">
    <source>
        <dbReference type="ARBA" id="ARBA00009108"/>
    </source>
</evidence>
<name>A0A1H9YD77_9FIRM</name>
<dbReference type="EMBL" id="FOIF01000002">
    <property type="protein sequence ID" value="SES66851.1"/>
    <property type="molecule type" value="Genomic_DNA"/>
</dbReference>
<organism evidence="3 4">
    <name type="scientific">Anaerobranca gottschalkii DSM 13577</name>
    <dbReference type="NCBI Taxonomy" id="1120990"/>
    <lineage>
        <taxon>Bacteria</taxon>
        <taxon>Bacillati</taxon>
        <taxon>Bacillota</taxon>
        <taxon>Clostridia</taxon>
        <taxon>Eubacteriales</taxon>
        <taxon>Proteinivoracaceae</taxon>
        <taxon>Anaerobranca</taxon>
    </lineage>
</organism>
<sequence>MYTRKVDLKLSIIAVMLILVFVINTFLLLTNFVEKGQSLKTAKEYAQTIVDYYQKVAKDAGVYSNSAVQNVLARFMYEINLANSNDELARVIVNLGNETQNIIRRETESRQANIILAMVSSDYNLSSIVEPMRISISFNTQGDIIFNDGGLLSQAVKDEISEYIHSIPILWERVIEMEIEHGTSRLVTPRSSEEKEQRLRSEIDMLKAEIESLRIATGYAEMTGEGLIIKLYDNPNVYGNISPYIIHDLDLLDLVNELFSSGARGIAIDGRRLTTTSSIRCVGPVIHVDHEPIRVEPIEIHVVGNPEILKSGLSLFFRTRFDPRGIKYDVQIVDQITLPAYSRRR</sequence>
<dbReference type="OrthoDB" id="9776196at2"/>
<accession>A0A1H9YD77</accession>
<keyword evidence="2" id="KW-1133">Transmembrane helix</keyword>
<evidence type="ECO:0000313" key="4">
    <source>
        <dbReference type="Proteomes" id="UP000243819"/>
    </source>
</evidence>
<keyword evidence="2" id="KW-0812">Transmembrane</keyword>
<dbReference type="Pfam" id="PF05949">
    <property type="entry name" value="DUF881"/>
    <property type="match status" value="1"/>
</dbReference>
<keyword evidence="4" id="KW-1185">Reference proteome</keyword>
<dbReference type="InterPro" id="IPR010273">
    <property type="entry name" value="DUF881"/>
</dbReference>
<dbReference type="PANTHER" id="PTHR37313:SF2">
    <property type="entry name" value="UPF0749 PROTEIN YLXX"/>
    <property type="match status" value="1"/>
</dbReference>
<gene>
    <name evidence="3" type="ORF">SAMN03080614_1002123</name>
</gene>
<evidence type="ECO:0000313" key="3">
    <source>
        <dbReference type="EMBL" id="SES66851.1"/>
    </source>
</evidence>
<feature type="transmembrane region" description="Helical" evidence="2">
    <location>
        <begin position="12"/>
        <end position="33"/>
    </location>
</feature>
<proteinExistence type="inferred from homology"/>
<dbReference type="PANTHER" id="PTHR37313">
    <property type="entry name" value="UPF0749 PROTEIN RV1825"/>
    <property type="match status" value="1"/>
</dbReference>